<sequence>MIDRIIIITTAIARIDMHNICFPYYKKFLGDSYDIKWFINIDKPSYCKDSQDDVEKNFRKLLMEYDLFIYKSVNPNFFNAVKTLLVASKDYLTENCCVLWLEDDWITNKKCNMKYFVNDFVKPFSFISLVYNMLGSFPPFIMGSQLAKIFYDEYIVRDLPLENPESVSRSILRAIAKNNGIVYYNYFDNANLLAKVGDPVTSGILYKETYLQIQDCRILMKSKQDKSFVIFKENIVVPIETANEYANNNHNSKIVFLRFGTKQSNTKYRHSFFKDLGRQWKRNITKKIIQV</sequence>
<dbReference type="KEGG" id="vg:80517208"/>
<dbReference type="GeneID" id="80517208"/>
<proteinExistence type="predicted"/>
<organism evidence="1">
    <name type="scientific">Tupanvirus deep ocean</name>
    <dbReference type="NCBI Taxonomy" id="2126984"/>
    <lineage>
        <taxon>Viruses</taxon>
        <taxon>Varidnaviria</taxon>
        <taxon>Bamfordvirae</taxon>
        <taxon>Nucleocytoviricota</taxon>
        <taxon>Megaviricetes</taxon>
        <taxon>Imitervirales</taxon>
        <taxon>Mimiviridae</taxon>
        <taxon>Megamimivirinae</taxon>
        <taxon>Tupanvirus</taxon>
        <taxon>Tupanvirus altamarinense</taxon>
    </lineage>
</organism>
<name>A0A6N1NLJ8_9VIRU</name>
<reference evidence="1" key="2">
    <citation type="journal article" date="2018" name="Nat. Commun.">
        <title>Tailed giant Tupanvirus possesses the most complete translational apparatus of the known virosphere.</title>
        <authorList>
            <person name="Abrahao J."/>
            <person name="Silva L."/>
            <person name="Silva L.S."/>
            <person name="Khalil J.Y.B."/>
            <person name="Rodrigues R."/>
            <person name="Arantes T."/>
            <person name="Assis F."/>
            <person name="Boratto P."/>
            <person name="Andrade M."/>
            <person name="Kroon E.G."/>
            <person name="Ribeiro B."/>
            <person name="Bergier I."/>
            <person name="Seligmann H."/>
            <person name="Ghigo E."/>
            <person name="Colson P."/>
            <person name="Levasseur A."/>
            <person name="Kroemer G."/>
            <person name="Raoult D."/>
            <person name="La Scola B."/>
        </authorList>
    </citation>
    <scope>NUCLEOTIDE SEQUENCE [LARGE SCALE GENOMIC DNA]</scope>
    <source>
        <strain evidence="1">Deep ocean</strain>
    </source>
</reference>
<dbReference type="RefSeq" id="YP_010780517.1">
    <property type="nucleotide sequence ID" value="NC_075038.1"/>
</dbReference>
<reference evidence="1" key="1">
    <citation type="submission" date="2017-06" db="EMBL/GenBank/DDBJ databases">
        <authorList>
            <person name="Assis F.L."/>
            <person name="Abrahao J.S."/>
            <person name="Silva L."/>
            <person name="Khalil J.B."/>
            <person name="Rodrigues R."/>
            <person name="Silva L.S."/>
            <person name="Boratto P."/>
            <person name="Andrade M."/>
            <person name="Kroon E.G."/>
            <person name="Ribeiro B."/>
            <person name="Bergier I."/>
            <person name="Seligmann H."/>
            <person name="Ghigo E."/>
            <person name="Colson P."/>
            <person name="Levasseur A."/>
            <person name="Raoult D."/>
            <person name="Scola B.L."/>
        </authorList>
    </citation>
    <scope>NUCLEOTIDE SEQUENCE</scope>
    <source>
        <strain evidence="1">Deep ocean</strain>
    </source>
</reference>
<dbReference type="EMBL" id="MF405918">
    <property type="protein sequence ID" value="QKU33907.1"/>
    <property type="molecule type" value="Genomic_DNA"/>
</dbReference>
<accession>A0A6N1NLJ8</accession>
<evidence type="ECO:0000313" key="1">
    <source>
        <dbReference type="EMBL" id="QKU33907.1"/>
    </source>
</evidence>
<protein>
    <submittedName>
        <fullName evidence="1">Putative ORFan</fullName>
    </submittedName>
</protein>